<dbReference type="AlphaFoldDB" id="A0A1D8KAQ3"/>
<feature type="chain" id="PRO_5009109829" description="DUF481 domain-containing protein" evidence="1">
    <location>
        <begin position="24"/>
        <end position="239"/>
    </location>
</feature>
<evidence type="ECO:0000313" key="3">
    <source>
        <dbReference type="Proteomes" id="UP000095342"/>
    </source>
</evidence>
<dbReference type="Pfam" id="PF04338">
    <property type="entry name" value="DUF481"/>
    <property type="match status" value="1"/>
</dbReference>
<dbReference type="RefSeq" id="WP_070073579.1">
    <property type="nucleotide sequence ID" value="NZ_CP017448.1"/>
</dbReference>
<dbReference type="KEGG" id="aaeo:BJI67_14140"/>
<keyword evidence="1" id="KW-0732">Signal</keyword>
<name>A0A1D8KAQ3_9GAMM</name>
<organism evidence="2 3">
    <name type="scientific">Acidihalobacter aeolianus</name>
    <dbReference type="NCBI Taxonomy" id="2792603"/>
    <lineage>
        <taxon>Bacteria</taxon>
        <taxon>Pseudomonadati</taxon>
        <taxon>Pseudomonadota</taxon>
        <taxon>Gammaproteobacteria</taxon>
        <taxon>Chromatiales</taxon>
        <taxon>Ectothiorhodospiraceae</taxon>
        <taxon>Acidihalobacter</taxon>
    </lineage>
</organism>
<dbReference type="Proteomes" id="UP000095342">
    <property type="component" value="Chromosome"/>
</dbReference>
<dbReference type="InterPro" id="IPR007433">
    <property type="entry name" value="DUF481"/>
</dbReference>
<gene>
    <name evidence="2" type="ORF">BJI67_14140</name>
</gene>
<evidence type="ECO:0008006" key="4">
    <source>
        <dbReference type="Google" id="ProtNLM"/>
    </source>
</evidence>
<sequence>MRSFVYVIAIGLMAFACLNSAQAAAPPVGWSGYIQLGGVQTTGNTESSTADGKFKLNYLRDPWQNTFRLSGLYASSYGTTSAQSWEGSNQARYSYTKHNYLFGLLNAQAVRFSGYDYQVSEVAGLGRRLYDTARQTLDVEAGVGARQSRLTQGVAQDTAIARLGAGYEFDISSHSMFSQHVSAEIGKDNTYIKSVSGLKMSIYGALSANLTYTVTHNSNVPAGTRKTDTISSVTLEYDF</sequence>
<dbReference type="PROSITE" id="PS51257">
    <property type="entry name" value="PROKAR_LIPOPROTEIN"/>
    <property type="match status" value="1"/>
</dbReference>
<evidence type="ECO:0000313" key="2">
    <source>
        <dbReference type="EMBL" id="AOV18049.1"/>
    </source>
</evidence>
<keyword evidence="3" id="KW-1185">Reference proteome</keyword>
<evidence type="ECO:0000256" key="1">
    <source>
        <dbReference type="SAM" id="SignalP"/>
    </source>
</evidence>
<protein>
    <recommendedName>
        <fullName evidence="4">DUF481 domain-containing protein</fullName>
    </recommendedName>
</protein>
<feature type="signal peptide" evidence="1">
    <location>
        <begin position="1"/>
        <end position="23"/>
    </location>
</feature>
<accession>A0A1D8KAQ3</accession>
<dbReference type="EMBL" id="CP017448">
    <property type="protein sequence ID" value="AOV18049.1"/>
    <property type="molecule type" value="Genomic_DNA"/>
</dbReference>
<proteinExistence type="predicted"/>
<reference evidence="2 3" key="1">
    <citation type="submission" date="2016-09" db="EMBL/GenBank/DDBJ databases">
        <title>Acidihalobacter prosperus V6 (DSM14174).</title>
        <authorList>
            <person name="Khaleque H.N."/>
            <person name="Ramsay J.P."/>
            <person name="Murphy R.J.T."/>
            <person name="Kaksonen A.H."/>
            <person name="Boxall N.J."/>
            <person name="Watkin E.L.J."/>
        </authorList>
    </citation>
    <scope>NUCLEOTIDE SEQUENCE [LARGE SCALE GENOMIC DNA]</scope>
    <source>
        <strain evidence="2 3">V6</strain>
    </source>
</reference>